<dbReference type="GO" id="GO:0003690">
    <property type="term" value="F:double-stranded DNA binding"/>
    <property type="evidence" value="ECO:0007669"/>
    <property type="project" value="TreeGrafter"/>
</dbReference>
<dbReference type="STRING" id="554065.E1ZC31"/>
<dbReference type="PANTHER" id="PTHR12415:SF0">
    <property type="entry name" value="TYROSYL-DNA PHOSPHODIESTERASE 1"/>
    <property type="match status" value="1"/>
</dbReference>
<name>E1ZC31_CHLVA</name>
<dbReference type="InParanoid" id="E1ZC31"/>
<keyword evidence="4" id="KW-0227">DNA damage</keyword>
<dbReference type="GeneID" id="17355981"/>
<dbReference type="Gene3D" id="3.30.870.10">
    <property type="entry name" value="Endonuclease Chain A"/>
    <property type="match status" value="1"/>
</dbReference>
<evidence type="ECO:0000256" key="1">
    <source>
        <dbReference type="ARBA" id="ARBA00004123"/>
    </source>
</evidence>
<comment type="similarity">
    <text evidence="2">Belongs to the tyrosyl-DNA phosphodiesterase family.</text>
</comment>
<keyword evidence="3" id="KW-0540">Nuclease</keyword>
<keyword evidence="13" id="KW-1185">Reference proteome</keyword>
<evidence type="ECO:0000256" key="9">
    <source>
        <dbReference type="PIRSR" id="PIRSR610347-1"/>
    </source>
</evidence>
<dbReference type="Proteomes" id="UP000008141">
    <property type="component" value="Unassembled WGS sequence"/>
</dbReference>
<dbReference type="GO" id="GO:0004527">
    <property type="term" value="F:exonuclease activity"/>
    <property type="evidence" value="ECO:0007669"/>
    <property type="project" value="UniProtKB-KW"/>
</dbReference>
<dbReference type="KEGG" id="cvr:CHLNCDRAFT_144175"/>
<evidence type="ECO:0000256" key="11">
    <source>
        <dbReference type="PIRSR" id="PIRSR610347-3"/>
    </source>
</evidence>
<keyword evidence="8" id="KW-0539">Nucleus</keyword>
<proteinExistence type="inferred from homology"/>
<protein>
    <submittedName>
        <fullName evidence="12">Uncharacterized protein</fullName>
    </submittedName>
</protein>
<evidence type="ECO:0000256" key="4">
    <source>
        <dbReference type="ARBA" id="ARBA00022763"/>
    </source>
</evidence>
<evidence type="ECO:0000256" key="6">
    <source>
        <dbReference type="ARBA" id="ARBA00022839"/>
    </source>
</evidence>
<feature type="active site" description="Proton donor/acceptor" evidence="9">
    <location>
        <position position="3"/>
    </location>
</feature>
<keyword evidence="6" id="KW-0269">Exonuclease</keyword>
<evidence type="ECO:0000256" key="7">
    <source>
        <dbReference type="ARBA" id="ARBA00023204"/>
    </source>
</evidence>
<dbReference type="InterPro" id="IPR010347">
    <property type="entry name" value="Tdp1"/>
</dbReference>
<dbReference type="eggNOG" id="KOG2031">
    <property type="taxonomic scope" value="Eukaryota"/>
</dbReference>
<dbReference type="OrthoDB" id="512391at2759"/>
<dbReference type="AlphaFoldDB" id="E1ZC31"/>
<dbReference type="RefSeq" id="XP_005848638.1">
    <property type="nucleotide sequence ID" value="XM_005848576.1"/>
</dbReference>
<dbReference type="Pfam" id="PF06087">
    <property type="entry name" value="Tyr-DNA_phospho"/>
    <property type="match status" value="1"/>
</dbReference>
<reference evidence="12 13" key="1">
    <citation type="journal article" date="2010" name="Plant Cell">
        <title>The Chlorella variabilis NC64A genome reveals adaptation to photosymbiosis, coevolution with viruses, and cryptic sex.</title>
        <authorList>
            <person name="Blanc G."/>
            <person name="Duncan G."/>
            <person name="Agarkova I."/>
            <person name="Borodovsky M."/>
            <person name="Gurnon J."/>
            <person name="Kuo A."/>
            <person name="Lindquist E."/>
            <person name="Lucas S."/>
            <person name="Pangilinan J."/>
            <person name="Polle J."/>
            <person name="Salamov A."/>
            <person name="Terry A."/>
            <person name="Yamada T."/>
            <person name="Dunigan D.D."/>
            <person name="Grigoriev I.V."/>
            <person name="Claverie J.M."/>
            <person name="Van Etten J.L."/>
        </authorList>
    </citation>
    <scope>NUCLEOTIDE SEQUENCE [LARGE SCALE GENOMIC DNA]</scope>
    <source>
        <strain evidence="12 13">NC64A</strain>
    </source>
</reference>
<dbReference type="GO" id="GO:0006281">
    <property type="term" value="P:DNA repair"/>
    <property type="evidence" value="ECO:0007669"/>
    <property type="project" value="UniProtKB-KW"/>
</dbReference>
<dbReference type="PANTHER" id="PTHR12415">
    <property type="entry name" value="TYROSYL-DNA PHOSPHODIESTERASE 1"/>
    <property type="match status" value="1"/>
</dbReference>
<evidence type="ECO:0000256" key="2">
    <source>
        <dbReference type="ARBA" id="ARBA00010205"/>
    </source>
</evidence>
<keyword evidence="7" id="KW-0234">DNA repair</keyword>
<evidence type="ECO:0000256" key="3">
    <source>
        <dbReference type="ARBA" id="ARBA00022722"/>
    </source>
</evidence>
<organism evidence="13">
    <name type="scientific">Chlorella variabilis</name>
    <name type="common">Green alga</name>
    <dbReference type="NCBI Taxonomy" id="554065"/>
    <lineage>
        <taxon>Eukaryota</taxon>
        <taxon>Viridiplantae</taxon>
        <taxon>Chlorophyta</taxon>
        <taxon>core chlorophytes</taxon>
        <taxon>Trebouxiophyceae</taxon>
        <taxon>Chlorellales</taxon>
        <taxon>Chlorellaceae</taxon>
        <taxon>Chlorella clade</taxon>
        <taxon>Chlorella</taxon>
    </lineage>
</organism>
<evidence type="ECO:0000313" key="13">
    <source>
        <dbReference type="Proteomes" id="UP000008141"/>
    </source>
</evidence>
<evidence type="ECO:0000256" key="5">
    <source>
        <dbReference type="ARBA" id="ARBA00022801"/>
    </source>
</evidence>
<evidence type="ECO:0000256" key="10">
    <source>
        <dbReference type="PIRSR" id="PIRSR610347-2"/>
    </source>
</evidence>
<feature type="binding site" evidence="10">
    <location>
        <position position="5"/>
    </location>
    <ligand>
        <name>substrate</name>
    </ligand>
</feature>
<sequence length="226" mass="24678">MPHLKTYCRHVGGDVAWLCLGSHNVSKAAWGELLRDGRLYVKSFELSVLLLPSRELAYQRSRRRGFSCTSGQPAAGPLPGVDRSTAVRFTAWQRGSPQAPSLQPAGGGGGGGATLVVPLPLPYLLPLQPGGEVEVFWMKPQDKWRKDSEGAAQLEVRRWRIAATDRRLGLDCHGLPYSAHMLTGEEIGADELVEGRDWQQDVVARVKRAWEARHAAAALGHRSTAA</sequence>
<keyword evidence="5" id="KW-0378">Hydrolase</keyword>
<gene>
    <name evidence="12" type="ORF">CHLNCDRAFT_144175</name>
</gene>
<evidence type="ECO:0000256" key="8">
    <source>
        <dbReference type="ARBA" id="ARBA00023242"/>
    </source>
</evidence>
<feature type="site" description="Interaction with DNA" evidence="11">
    <location>
        <position position="26"/>
    </location>
</feature>
<dbReference type="SUPFAM" id="SSF56024">
    <property type="entry name" value="Phospholipase D/nuclease"/>
    <property type="match status" value="1"/>
</dbReference>
<dbReference type="GO" id="GO:0017005">
    <property type="term" value="F:3'-tyrosyl-DNA phosphodiesterase activity"/>
    <property type="evidence" value="ECO:0007669"/>
    <property type="project" value="TreeGrafter"/>
</dbReference>
<accession>E1ZC31</accession>
<dbReference type="GO" id="GO:0005634">
    <property type="term" value="C:nucleus"/>
    <property type="evidence" value="ECO:0007669"/>
    <property type="project" value="UniProtKB-SubCell"/>
</dbReference>
<dbReference type="GO" id="GO:0003697">
    <property type="term" value="F:single-stranded DNA binding"/>
    <property type="evidence" value="ECO:0007669"/>
    <property type="project" value="TreeGrafter"/>
</dbReference>
<comment type="subcellular location">
    <subcellularLocation>
        <location evidence="1">Nucleus</location>
    </subcellularLocation>
</comment>
<dbReference type="EMBL" id="GL433841">
    <property type="protein sequence ID" value="EFN56536.1"/>
    <property type="molecule type" value="Genomic_DNA"/>
</dbReference>
<evidence type="ECO:0000313" key="12">
    <source>
        <dbReference type="EMBL" id="EFN56536.1"/>
    </source>
</evidence>